<feature type="region of interest" description="Disordered" evidence="1">
    <location>
        <begin position="1"/>
        <end position="32"/>
    </location>
</feature>
<proteinExistence type="predicted"/>
<dbReference type="EMBL" id="SRLO01000821">
    <property type="protein sequence ID" value="TNN45834.1"/>
    <property type="molecule type" value="Genomic_DNA"/>
</dbReference>
<dbReference type="Proteomes" id="UP000314294">
    <property type="component" value="Unassembled WGS sequence"/>
</dbReference>
<organism evidence="2 3">
    <name type="scientific">Liparis tanakae</name>
    <name type="common">Tanaka's snailfish</name>
    <dbReference type="NCBI Taxonomy" id="230148"/>
    <lineage>
        <taxon>Eukaryota</taxon>
        <taxon>Metazoa</taxon>
        <taxon>Chordata</taxon>
        <taxon>Craniata</taxon>
        <taxon>Vertebrata</taxon>
        <taxon>Euteleostomi</taxon>
        <taxon>Actinopterygii</taxon>
        <taxon>Neopterygii</taxon>
        <taxon>Teleostei</taxon>
        <taxon>Neoteleostei</taxon>
        <taxon>Acanthomorphata</taxon>
        <taxon>Eupercaria</taxon>
        <taxon>Perciformes</taxon>
        <taxon>Cottioidei</taxon>
        <taxon>Cottales</taxon>
        <taxon>Liparidae</taxon>
        <taxon>Liparis</taxon>
    </lineage>
</organism>
<evidence type="ECO:0000256" key="1">
    <source>
        <dbReference type="SAM" id="MobiDB-lite"/>
    </source>
</evidence>
<sequence length="72" mass="7599">MNPAGRSRSIRLPRGPNGGSGRKCPRISDPNLIDGAASRSGVFTANGGASVWRRMAPLLACTDRSFGRRLSS</sequence>
<name>A0A4Z2FZ43_9TELE</name>
<accession>A0A4Z2FZ43</accession>
<dbReference type="AlphaFoldDB" id="A0A4Z2FZ43"/>
<evidence type="ECO:0000313" key="2">
    <source>
        <dbReference type="EMBL" id="TNN45834.1"/>
    </source>
</evidence>
<gene>
    <name evidence="2" type="ORF">EYF80_043959</name>
</gene>
<protein>
    <submittedName>
        <fullName evidence="2">Uncharacterized protein</fullName>
    </submittedName>
</protein>
<keyword evidence="3" id="KW-1185">Reference proteome</keyword>
<reference evidence="2 3" key="1">
    <citation type="submission" date="2019-03" db="EMBL/GenBank/DDBJ databases">
        <title>First draft genome of Liparis tanakae, snailfish: a comprehensive survey of snailfish specific genes.</title>
        <authorList>
            <person name="Kim W."/>
            <person name="Song I."/>
            <person name="Jeong J.-H."/>
            <person name="Kim D."/>
            <person name="Kim S."/>
            <person name="Ryu S."/>
            <person name="Song J.Y."/>
            <person name="Lee S.K."/>
        </authorList>
    </citation>
    <scope>NUCLEOTIDE SEQUENCE [LARGE SCALE GENOMIC DNA]</scope>
    <source>
        <tissue evidence="2">Muscle</tissue>
    </source>
</reference>
<evidence type="ECO:0000313" key="3">
    <source>
        <dbReference type="Proteomes" id="UP000314294"/>
    </source>
</evidence>
<comment type="caution">
    <text evidence="2">The sequence shown here is derived from an EMBL/GenBank/DDBJ whole genome shotgun (WGS) entry which is preliminary data.</text>
</comment>